<keyword evidence="6" id="KW-1185">Reference proteome</keyword>
<dbReference type="GO" id="GO:0043565">
    <property type="term" value="F:sequence-specific DNA binding"/>
    <property type="evidence" value="ECO:0007669"/>
    <property type="project" value="InterPro"/>
</dbReference>
<keyword evidence="1" id="KW-0805">Transcription regulation</keyword>
<dbReference type="SMART" id="SM00342">
    <property type="entry name" value="HTH_ARAC"/>
    <property type="match status" value="1"/>
</dbReference>
<evidence type="ECO:0000313" key="6">
    <source>
        <dbReference type="Proteomes" id="UP000192934"/>
    </source>
</evidence>
<name>A0A1X7G736_9SPHN</name>
<keyword evidence="2" id="KW-0238">DNA-binding</keyword>
<evidence type="ECO:0000313" key="5">
    <source>
        <dbReference type="EMBL" id="SMF65210.1"/>
    </source>
</evidence>
<dbReference type="InterPro" id="IPR050204">
    <property type="entry name" value="AraC_XylS_family_regulators"/>
</dbReference>
<dbReference type="InterPro" id="IPR009057">
    <property type="entry name" value="Homeodomain-like_sf"/>
</dbReference>
<dbReference type="Pfam" id="PF12833">
    <property type="entry name" value="HTH_18"/>
    <property type="match status" value="1"/>
</dbReference>
<dbReference type="Proteomes" id="UP000192934">
    <property type="component" value="Chromosome I"/>
</dbReference>
<dbReference type="RefSeq" id="WP_157123729.1">
    <property type="nucleotide sequence ID" value="NZ_LT840185.1"/>
</dbReference>
<evidence type="ECO:0000259" key="4">
    <source>
        <dbReference type="PROSITE" id="PS01124"/>
    </source>
</evidence>
<accession>A0A1X7G736</accession>
<evidence type="ECO:0000256" key="2">
    <source>
        <dbReference type="ARBA" id="ARBA00023125"/>
    </source>
</evidence>
<sequence length="223" mass="24138">MALVRPGSEIARERGARHVGRHRHEQAYAALVLRGGYVESGDRGRFRVGAGDVLFHGPFEAHQDDFGGEGADILNLAMPFAVTASSARVADPDAVMRTAERDPLEAAHVLTAGLQPGPEASSDWPDFLAAALIEDSVPQLCVWADAHGLDHATVSRGFRFAYGVSPRRYRLEQRARRAAIAIRGGSEPLAQIATGHGFADQPHMTRALGRLFGRSPRAFREVN</sequence>
<dbReference type="Gene3D" id="1.10.10.60">
    <property type="entry name" value="Homeodomain-like"/>
    <property type="match status" value="2"/>
</dbReference>
<dbReference type="SUPFAM" id="SSF46689">
    <property type="entry name" value="Homeodomain-like"/>
    <property type="match status" value="1"/>
</dbReference>
<organism evidence="5 6">
    <name type="scientific">Allosphingosinicella indica</name>
    <dbReference type="NCBI Taxonomy" id="941907"/>
    <lineage>
        <taxon>Bacteria</taxon>
        <taxon>Pseudomonadati</taxon>
        <taxon>Pseudomonadota</taxon>
        <taxon>Alphaproteobacteria</taxon>
        <taxon>Sphingomonadales</taxon>
        <taxon>Sphingomonadaceae</taxon>
        <taxon>Allosphingosinicella</taxon>
    </lineage>
</organism>
<evidence type="ECO:0000256" key="3">
    <source>
        <dbReference type="ARBA" id="ARBA00023163"/>
    </source>
</evidence>
<protein>
    <submittedName>
        <fullName evidence="5">Transcriptional regulator, AraC family</fullName>
    </submittedName>
</protein>
<feature type="domain" description="HTH araC/xylS-type" evidence="4">
    <location>
        <begin position="144"/>
        <end position="222"/>
    </location>
</feature>
<reference evidence="6" key="1">
    <citation type="submission" date="2017-04" db="EMBL/GenBank/DDBJ databases">
        <authorList>
            <person name="Varghese N."/>
            <person name="Submissions S."/>
        </authorList>
    </citation>
    <scope>NUCLEOTIDE SEQUENCE [LARGE SCALE GENOMIC DNA]</scope>
    <source>
        <strain evidence="6">Dd16</strain>
    </source>
</reference>
<dbReference type="STRING" id="941907.SAMN06295910_1280"/>
<dbReference type="EMBL" id="LT840185">
    <property type="protein sequence ID" value="SMF65210.1"/>
    <property type="molecule type" value="Genomic_DNA"/>
</dbReference>
<dbReference type="SUPFAM" id="SSF51182">
    <property type="entry name" value="RmlC-like cupins"/>
    <property type="match status" value="1"/>
</dbReference>
<dbReference type="GO" id="GO:0003700">
    <property type="term" value="F:DNA-binding transcription factor activity"/>
    <property type="evidence" value="ECO:0007669"/>
    <property type="project" value="InterPro"/>
</dbReference>
<dbReference type="InterPro" id="IPR018060">
    <property type="entry name" value="HTH_AraC"/>
</dbReference>
<gene>
    <name evidence="5" type="ORF">SAMN06295910_1280</name>
</gene>
<dbReference type="PANTHER" id="PTHR46796">
    <property type="entry name" value="HTH-TYPE TRANSCRIPTIONAL ACTIVATOR RHAS-RELATED"/>
    <property type="match status" value="1"/>
</dbReference>
<dbReference type="AlphaFoldDB" id="A0A1X7G736"/>
<dbReference type="PROSITE" id="PS01124">
    <property type="entry name" value="HTH_ARAC_FAMILY_2"/>
    <property type="match status" value="1"/>
</dbReference>
<evidence type="ECO:0000256" key="1">
    <source>
        <dbReference type="ARBA" id="ARBA00023015"/>
    </source>
</evidence>
<proteinExistence type="predicted"/>
<dbReference type="InterPro" id="IPR011051">
    <property type="entry name" value="RmlC_Cupin_sf"/>
</dbReference>
<keyword evidence="3" id="KW-0804">Transcription</keyword>
<dbReference type="OrthoDB" id="9809338at2"/>